<dbReference type="PANTHER" id="PTHR34280">
    <property type="entry name" value="OS01G0920100 PROTEIN"/>
    <property type="match status" value="1"/>
</dbReference>
<proteinExistence type="predicted"/>
<dbReference type="PANTHER" id="PTHR34280:SF2">
    <property type="entry name" value="OS01G0920100 PROTEIN"/>
    <property type="match status" value="1"/>
</dbReference>
<sequence>MGSCVSVYKSSQESAMKLGLSIEPKTDSLIIPPSPVKEKPAAANGDFALKSQSSSTFKDLGSKDETFFDSRAYLDSDCEDDFVSVNGDFTPHSNTPLHQSFSVGTSQVNKVGDDGSPGSVSETSPSGKKKKLVELFQESIRDDHNTTEPNTSSNQDTADEKIVKPTIQDILPPKSTDGTPYVSGANSCCSSERTVNGDNPIFKEKPLRSVQCCLPSLVSCSSFSERKKKMSPAIAANDKLAMKKSCPGLLVVYRLSQPEGLGTLKSSCFNFLNTQRYCSFKVCV</sequence>
<evidence type="ECO:0000256" key="1">
    <source>
        <dbReference type="SAM" id="MobiDB-lite"/>
    </source>
</evidence>
<comment type="caution">
    <text evidence="2">The sequence shown here is derived from an EMBL/GenBank/DDBJ whole genome shotgun (WGS) entry which is preliminary data.</text>
</comment>
<reference evidence="2 3" key="1">
    <citation type="journal article" date="2021" name="bioRxiv">
        <title>The Gossypium anomalum genome as a resource for cotton improvement and evolutionary analysis of hybrid incompatibility.</title>
        <authorList>
            <person name="Grover C.E."/>
            <person name="Yuan D."/>
            <person name="Arick M.A."/>
            <person name="Miller E.R."/>
            <person name="Hu G."/>
            <person name="Peterson D.G."/>
            <person name="Wendel J.F."/>
            <person name="Udall J.A."/>
        </authorList>
    </citation>
    <scope>NUCLEOTIDE SEQUENCE [LARGE SCALE GENOMIC DNA]</scope>
    <source>
        <strain evidence="2">JFW-Udall</strain>
        <tissue evidence="2">Leaf</tissue>
    </source>
</reference>
<evidence type="ECO:0000313" key="3">
    <source>
        <dbReference type="Proteomes" id="UP000701853"/>
    </source>
</evidence>
<name>A0A8J5ZLH3_9ROSI</name>
<dbReference type="OrthoDB" id="1925325at2759"/>
<evidence type="ECO:0000313" key="2">
    <source>
        <dbReference type="EMBL" id="KAG8501312.1"/>
    </source>
</evidence>
<organism evidence="2 3">
    <name type="scientific">Gossypium anomalum</name>
    <dbReference type="NCBI Taxonomy" id="47600"/>
    <lineage>
        <taxon>Eukaryota</taxon>
        <taxon>Viridiplantae</taxon>
        <taxon>Streptophyta</taxon>
        <taxon>Embryophyta</taxon>
        <taxon>Tracheophyta</taxon>
        <taxon>Spermatophyta</taxon>
        <taxon>Magnoliopsida</taxon>
        <taxon>eudicotyledons</taxon>
        <taxon>Gunneridae</taxon>
        <taxon>Pentapetalae</taxon>
        <taxon>rosids</taxon>
        <taxon>malvids</taxon>
        <taxon>Malvales</taxon>
        <taxon>Malvaceae</taxon>
        <taxon>Malvoideae</taxon>
        <taxon>Gossypium</taxon>
    </lineage>
</organism>
<feature type="compositionally biased region" description="Polar residues" evidence="1">
    <location>
        <begin position="147"/>
        <end position="156"/>
    </location>
</feature>
<keyword evidence="3" id="KW-1185">Reference proteome</keyword>
<accession>A0A8J5ZLH3</accession>
<dbReference type="InterPro" id="IPR038947">
    <property type="entry name" value="At3g27210-like"/>
</dbReference>
<dbReference type="AlphaFoldDB" id="A0A8J5ZLH3"/>
<protein>
    <submittedName>
        <fullName evidence="2">Uncharacterized protein</fullName>
    </submittedName>
</protein>
<feature type="region of interest" description="Disordered" evidence="1">
    <location>
        <begin position="106"/>
        <end position="162"/>
    </location>
</feature>
<gene>
    <name evidence="2" type="ORF">CXB51_003425</name>
</gene>
<dbReference type="Proteomes" id="UP000701853">
    <property type="component" value="Chromosome 2"/>
</dbReference>
<dbReference type="EMBL" id="JAHUZN010000002">
    <property type="protein sequence ID" value="KAG8501312.1"/>
    <property type="molecule type" value="Genomic_DNA"/>
</dbReference>